<protein>
    <submittedName>
        <fullName evidence="2">Uncharacterized protein</fullName>
    </submittedName>
</protein>
<reference evidence="3" key="1">
    <citation type="journal article" date="2019" name="Int. J. Syst. Evol. Microbiol.">
        <title>The Global Catalogue of Microorganisms (GCM) 10K type strain sequencing project: providing services to taxonomists for standard genome sequencing and annotation.</title>
        <authorList>
            <consortium name="The Broad Institute Genomics Platform"/>
            <consortium name="The Broad Institute Genome Sequencing Center for Infectious Disease"/>
            <person name="Wu L."/>
            <person name="Ma J."/>
        </authorList>
    </citation>
    <scope>NUCLEOTIDE SEQUENCE [LARGE SCALE GENOMIC DNA]</scope>
    <source>
        <strain evidence="3">JCM 30346</strain>
    </source>
</reference>
<name>A0ABW1NDF0_9ACTN</name>
<feature type="transmembrane region" description="Helical" evidence="1">
    <location>
        <begin position="12"/>
        <end position="35"/>
    </location>
</feature>
<organism evidence="2 3">
    <name type="scientific">Sphaerisporangium aureirubrum</name>
    <dbReference type="NCBI Taxonomy" id="1544736"/>
    <lineage>
        <taxon>Bacteria</taxon>
        <taxon>Bacillati</taxon>
        <taxon>Actinomycetota</taxon>
        <taxon>Actinomycetes</taxon>
        <taxon>Streptosporangiales</taxon>
        <taxon>Streptosporangiaceae</taxon>
        <taxon>Sphaerisporangium</taxon>
    </lineage>
</organism>
<evidence type="ECO:0000313" key="3">
    <source>
        <dbReference type="Proteomes" id="UP001596137"/>
    </source>
</evidence>
<comment type="caution">
    <text evidence="2">The sequence shown here is derived from an EMBL/GenBank/DDBJ whole genome shotgun (WGS) entry which is preliminary data.</text>
</comment>
<keyword evidence="1" id="KW-1133">Transmembrane helix</keyword>
<feature type="transmembrane region" description="Helical" evidence="1">
    <location>
        <begin position="47"/>
        <end position="64"/>
    </location>
</feature>
<proteinExistence type="predicted"/>
<dbReference type="EMBL" id="JBHSRF010000007">
    <property type="protein sequence ID" value="MFC6080993.1"/>
    <property type="molecule type" value="Genomic_DNA"/>
</dbReference>
<evidence type="ECO:0000256" key="1">
    <source>
        <dbReference type="SAM" id="Phobius"/>
    </source>
</evidence>
<dbReference type="RefSeq" id="WP_380748363.1">
    <property type="nucleotide sequence ID" value="NZ_JBHSRF010000007.1"/>
</dbReference>
<accession>A0ABW1NDF0</accession>
<evidence type="ECO:0000313" key="2">
    <source>
        <dbReference type="EMBL" id="MFC6080993.1"/>
    </source>
</evidence>
<dbReference type="Proteomes" id="UP001596137">
    <property type="component" value="Unassembled WGS sequence"/>
</dbReference>
<keyword evidence="3" id="KW-1185">Reference proteome</keyword>
<sequence length="78" mass="8706">MIFRSHQRPGPFRILAVTFTLLGLLFAGTVVLWAVDVGAYQAYADSPFGVVLFLLALAVGYPVDRWRARRRIRRGVGS</sequence>
<keyword evidence="1" id="KW-0812">Transmembrane</keyword>
<gene>
    <name evidence="2" type="ORF">ACFP1K_07460</name>
</gene>
<keyword evidence="1" id="KW-0472">Membrane</keyword>